<feature type="domain" description="Cullin N-terminal" evidence="2">
    <location>
        <begin position="17"/>
        <end position="93"/>
    </location>
</feature>
<dbReference type="PANTHER" id="PTHR11932">
    <property type="entry name" value="CULLIN"/>
    <property type="match status" value="1"/>
</dbReference>
<dbReference type="AlphaFoldDB" id="A0A5B7LL27"/>
<comment type="similarity">
    <text evidence="1">Belongs to the cullin family.</text>
</comment>
<dbReference type="SUPFAM" id="SSF74788">
    <property type="entry name" value="Cullin repeat-like"/>
    <property type="match status" value="1"/>
</dbReference>
<dbReference type="InterPro" id="IPR016159">
    <property type="entry name" value="Cullin_repeat-like_dom_sf"/>
</dbReference>
<dbReference type="GO" id="GO:0031625">
    <property type="term" value="F:ubiquitin protein ligase binding"/>
    <property type="evidence" value="ECO:0007669"/>
    <property type="project" value="InterPro"/>
</dbReference>
<evidence type="ECO:0000256" key="1">
    <source>
        <dbReference type="ARBA" id="ARBA00006019"/>
    </source>
</evidence>
<evidence type="ECO:0000259" key="2">
    <source>
        <dbReference type="Pfam" id="PF00888"/>
    </source>
</evidence>
<reference evidence="3" key="1">
    <citation type="journal article" date="2019" name="Plant Physiol.">
        <title>Purine permease-type benzylisoquinoline alkaloid transporters in opium poppy.</title>
        <authorList>
            <person name="Dastmalchi M."/>
            <person name="Chang L."/>
            <person name="Chen R."/>
            <person name="Yu L."/>
            <person name="Chen X."/>
            <person name="Hagel J."/>
            <person name="Facchini P.J."/>
        </authorList>
    </citation>
    <scope>NUCLEOTIDE SEQUENCE</scope>
</reference>
<name>A0A5B7LL27_PAPSO</name>
<dbReference type="InterPro" id="IPR045093">
    <property type="entry name" value="Cullin"/>
</dbReference>
<protein>
    <submittedName>
        <fullName evidence="3">Cullin</fullName>
    </submittedName>
</protein>
<dbReference type="InterPro" id="IPR001373">
    <property type="entry name" value="Cullin_N"/>
</dbReference>
<dbReference type="Pfam" id="PF00888">
    <property type="entry name" value="Cullin"/>
    <property type="match status" value="1"/>
</dbReference>
<proteinExistence type="inferred from homology"/>
<organism evidence="3">
    <name type="scientific">Papaver somniferum</name>
    <name type="common">Opium poppy</name>
    <dbReference type="NCBI Taxonomy" id="3469"/>
    <lineage>
        <taxon>Eukaryota</taxon>
        <taxon>Viridiplantae</taxon>
        <taxon>Streptophyta</taxon>
        <taxon>Embryophyta</taxon>
        <taxon>Tracheophyta</taxon>
        <taxon>Spermatophyta</taxon>
        <taxon>Magnoliopsida</taxon>
        <taxon>Ranunculales</taxon>
        <taxon>Papaveraceae</taxon>
        <taxon>Papaveroideae</taxon>
        <taxon>Papaver</taxon>
    </lineage>
</organism>
<sequence>MLLLRVEADDAVTRKKEDKAAVAVQEQAFVRRVIDLHDKYYAYISSSFKKDNIFHQALKEAFEVFCNKKVCNNLVAELLSTFSDGVLRKGGSNEKLGD</sequence>
<dbReference type="Gene3D" id="1.20.1310.10">
    <property type="entry name" value="Cullin Repeats"/>
    <property type="match status" value="1"/>
</dbReference>
<evidence type="ECO:0000313" key="3">
    <source>
        <dbReference type="EMBL" id="QBG82563.1"/>
    </source>
</evidence>
<dbReference type="EMBL" id="MH837997">
    <property type="protein sequence ID" value="QBG82563.1"/>
    <property type="molecule type" value="Genomic_DNA"/>
</dbReference>
<accession>A0A5B7LL27</accession>
<dbReference type="GO" id="GO:0006511">
    <property type="term" value="P:ubiquitin-dependent protein catabolic process"/>
    <property type="evidence" value="ECO:0007669"/>
    <property type="project" value="InterPro"/>
</dbReference>